<comment type="caution">
    <text evidence="10">The sequence shown here is derived from an EMBL/GenBank/DDBJ whole genome shotgun (WGS) entry which is preliminary data.</text>
</comment>
<evidence type="ECO:0000256" key="3">
    <source>
        <dbReference type="ARBA" id="ARBA00022692"/>
    </source>
</evidence>
<feature type="transmembrane region" description="Helical" evidence="8">
    <location>
        <begin position="374"/>
        <end position="401"/>
    </location>
</feature>
<sequence length="532" mass="58337">MLRVAGYARSWHIILGEKIMRFGLDRSKTNQLIRGLIIGVLVGVIVSTFRLLIEYELKLVTVAYRLMHQNAWLLVPWVAGSVIIALFLGWLVKRNPAIKGSGIPQIEGQLSGDYEESWWPVLWQKFVGGVLAIGSGLFLGREGPSIQLGAAVGQGFAEVRHDEPLARRICIATGSAAGLSAAFNAPIASTMFVLEEVYHNFSPLVWLSAFVSALTSNFVSLNFFGLTPVLHVDYSESLPLAQYGQLIGLGVVLGILGRIYQENLLHMDSIYGWLKKIPSEYYPVVPFIIVIFIGWWWPETLGGGNSLIVSFNHVNPSIWLFVGLLLLRFVFSMISYGSGLPGGIFLPILTLGAVIGGLYASIMVSLGLMPGKFVINFIIYAMAGYFAGIGKAPFTAILLITEMVGSLEHLMPLAVVSLVAYVVVDMLNGSPIYASLLDKLLKRDRHLSNSTQDVIQTTVFAGSMLDGTQVRDFNWPESCLLYSIQRGERQIIPHGDTEIKAGDTLLVSVAPRMRHSAFVRIINAAQKIKING</sequence>
<feature type="transmembrane region" description="Helical" evidence="8">
    <location>
        <begin position="281"/>
        <end position="298"/>
    </location>
</feature>
<dbReference type="EMBL" id="AZGF01000001">
    <property type="protein sequence ID" value="KRM13575.1"/>
    <property type="molecule type" value="Genomic_DNA"/>
</dbReference>
<keyword evidence="6 8" id="KW-0472">Membrane</keyword>
<dbReference type="Gene3D" id="3.30.70.1450">
    <property type="entry name" value="Regulator of K+ conductance, C-terminal domain"/>
    <property type="match status" value="1"/>
</dbReference>
<dbReference type="PANTHER" id="PTHR45711">
    <property type="entry name" value="CHLORIDE CHANNEL PROTEIN"/>
    <property type="match status" value="1"/>
</dbReference>
<gene>
    <name evidence="10" type="ORF">FD16_GL000144</name>
</gene>
<organism evidence="10 11">
    <name type="scientific">Paucilactobacillus suebicus DSM 5007 = KCTC 3549</name>
    <dbReference type="NCBI Taxonomy" id="1423807"/>
    <lineage>
        <taxon>Bacteria</taxon>
        <taxon>Bacillati</taxon>
        <taxon>Bacillota</taxon>
        <taxon>Bacilli</taxon>
        <taxon>Lactobacillales</taxon>
        <taxon>Lactobacillaceae</taxon>
        <taxon>Paucilactobacillus</taxon>
    </lineage>
</organism>
<reference evidence="10 11" key="1">
    <citation type="journal article" date="2015" name="Genome Announc.">
        <title>Expanding the biotechnology potential of lactobacilli through comparative genomics of 213 strains and associated genera.</title>
        <authorList>
            <person name="Sun Z."/>
            <person name="Harris H.M."/>
            <person name="McCann A."/>
            <person name="Guo C."/>
            <person name="Argimon S."/>
            <person name="Zhang W."/>
            <person name="Yang X."/>
            <person name="Jeffery I.B."/>
            <person name="Cooney J.C."/>
            <person name="Kagawa T.F."/>
            <person name="Liu W."/>
            <person name="Song Y."/>
            <person name="Salvetti E."/>
            <person name="Wrobel A."/>
            <person name="Rasinkangas P."/>
            <person name="Parkhill J."/>
            <person name="Rea M.C."/>
            <person name="O'Sullivan O."/>
            <person name="Ritari J."/>
            <person name="Douillard F.P."/>
            <person name="Paul Ross R."/>
            <person name="Yang R."/>
            <person name="Briner A.E."/>
            <person name="Felis G.E."/>
            <person name="de Vos W.M."/>
            <person name="Barrangou R."/>
            <person name="Klaenhammer T.R."/>
            <person name="Caufield P.W."/>
            <person name="Cui Y."/>
            <person name="Zhang H."/>
            <person name="O'Toole P.W."/>
        </authorList>
    </citation>
    <scope>NUCLEOTIDE SEQUENCE [LARGE SCALE GENOMIC DNA]</scope>
    <source>
        <strain evidence="10 11">DSM 5007</strain>
    </source>
</reference>
<dbReference type="CDD" id="cd01031">
    <property type="entry name" value="EriC"/>
    <property type="match status" value="1"/>
</dbReference>
<evidence type="ECO:0000313" key="11">
    <source>
        <dbReference type="Proteomes" id="UP000051820"/>
    </source>
</evidence>
<dbReference type="STRING" id="1423807.FD16_GL000144"/>
<feature type="domain" description="RCK C-terminal" evidence="9">
    <location>
        <begin position="442"/>
        <end position="524"/>
    </location>
</feature>
<dbReference type="PANTHER" id="PTHR45711:SF6">
    <property type="entry name" value="CHLORIDE CHANNEL PROTEIN"/>
    <property type="match status" value="1"/>
</dbReference>
<name>A0A0R1W792_9LACO</name>
<dbReference type="InterPro" id="IPR006037">
    <property type="entry name" value="RCK_C"/>
</dbReference>
<dbReference type="eggNOG" id="COG0038">
    <property type="taxonomic scope" value="Bacteria"/>
</dbReference>
<dbReference type="Pfam" id="PF02080">
    <property type="entry name" value="TrkA_C"/>
    <property type="match status" value="1"/>
</dbReference>
<dbReference type="InterPro" id="IPR036721">
    <property type="entry name" value="RCK_C_sf"/>
</dbReference>
<keyword evidence="2" id="KW-0813">Transport</keyword>
<dbReference type="GO" id="GO:0005247">
    <property type="term" value="F:voltage-gated chloride channel activity"/>
    <property type="evidence" value="ECO:0007669"/>
    <property type="project" value="TreeGrafter"/>
</dbReference>
<keyword evidence="11" id="KW-1185">Reference proteome</keyword>
<dbReference type="SUPFAM" id="SSF116726">
    <property type="entry name" value="TrkA C-terminal domain-like"/>
    <property type="match status" value="1"/>
</dbReference>
<dbReference type="PATRIC" id="fig|1423807.3.peg.145"/>
<evidence type="ECO:0000256" key="7">
    <source>
        <dbReference type="ARBA" id="ARBA00023214"/>
    </source>
</evidence>
<feature type="transmembrane region" description="Helical" evidence="8">
    <location>
        <begin position="32"/>
        <end position="53"/>
    </location>
</feature>
<evidence type="ECO:0000256" key="6">
    <source>
        <dbReference type="ARBA" id="ARBA00023136"/>
    </source>
</evidence>
<accession>A0A0R1W792</accession>
<dbReference type="PROSITE" id="PS51202">
    <property type="entry name" value="RCK_C"/>
    <property type="match status" value="1"/>
</dbReference>
<evidence type="ECO:0000256" key="4">
    <source>
        <dbReference type="ARBA" id="ARBA00022989"/>
    </source>
</evidence>
<dbReference type="GO" id="GO:0008324">
    <property type="term" value="F:monoatomic cation transmembrane transporter activity"/>
    <property type="evidence" value="ECO:0007669"/>
    <property type="project" value="InterPro"/>
</dbReference>
<evidence type="ECO:0000256" key="2">
    <source>
        <dbReference type="ARBA" id="ARBA00022448"/>
    </source>
</evidence>
<dbReference type="Gene3D" id="1.10.3080.10">
    <property type="entry name" value="Clc chloride channel"/>
    <property type="match status" value="1"/>
</dbReference>
<feature type="transmembrane region" description="Helical" evidence="8">
    <location>
        <begin position="318"/>
        <end position="337"/>
    </location>
</feature>
<feature type="transmembrane region" description="Helical" evidence="8">
    <location>
        <begin position="243"/>
        <end position="260"/>
    </location>
</feature>
<feature type="transmembrane region" description="Helical" evidence="8">
    <location>
        <begin position="73"/>
        <end position="92"/>
    </location>
</feature>
<dbReference type="PRINTS" id="PR00762">
    <property type="entry name" value="CLCHANNEL"/>
</dbReference>
<evidence type="ECO:0000256" key="1">
    <source>
        <dbReference type="ARBA" id="ARBA00004141"/>
    </source>
</evidence>
<dbReference type="AlphaFoldDB" id="A0A0R1W792"/>
<feature type="transmembrane region" description="Helical" evidence="8">
    <location>
        <begin position="204"/>
        <end position="223"/>
    </location>
</feature>
<dbReference type="GO" id="GO:0005886">
    <property type="term" value="C:plasma membrane"/>
    <property type="evidence" value="ECO:0007669"/>
    <property type="project" value="TreeGrafter"/>
</dbReference>
<evidence type="ECO:0000256" key="5">
    <source>
        <dbReference type="ARBA" id="ARBA00023065"/>
    </source>
</evidence>
<comment type="subcellular location">
    <subcellularLocation>
        <location evidence="1">Membrane</location>
        <topology evidence="1">Multi-pass membrane protein</topology>
    </subcellularLocation>
</comment>
<feature type="transmembrane region" description="Helical" evidence="8">
    <location>
        <begin position="413"/>
        <end position="434"/>
    </location>
</feature>
<dbReference type="eggNOG" id="COG0569">
    <property type="taxonomic scope" value="Bacteria"/>
</dbReference>
<keyword evidence="7" id="KW-0868">Chloride</keyword>
<keyword evidence="4 8" id="KW-1133">Transmembrane helix</keyword>
<dbReference type="InterPro" id="IPR001807">
    <property type="entry name" value="ClC"/>
</dbReference>
<dbReference type="GO" id="GO:0006813">
    <property type="term" value="P:potassium ion transport"/>
    <property type="evidence" value="ECO:0007669"/>
    <property type="project" value="InterPro"/>
</dbReference>
<evidence type="ECO:0000313" key="10">
    <source>
        <dbReference type="EMBL" id="KRM13575.1"/>
    </source>
</evidence>
<keyword evidence="5" id="KW-0406">Ion transport</keyword>
<feature type="transmembrane region" description="Helical" evidence="8">
    <location>
        <begin position="344"/>
        <end position="368"/>
    </location>
</feature>
<dbReference type="Proteomes" id="UP000051820">
    <property type="component" value="Unassembled WGS sequence"/>
</dbReference>
<dbReference type="InterPro" id="IPR014743">
    <property type="entry name" value="Cl-channel_core"/>
</dbReference>
<evidence type="ECO:0000259" key="9">
    <source>
        <dbReference type="PROSITE" id="PS51202"/>
    </source>
</evidence>
<evidence type="ECO:0000256" key="8">
    <source>
        <dbReference type="SAM" id="Phobius"/>
    </source>
</evidence>
<keyword evidence="3 8" id="KW-0812">Transmembrane</keyword>
<dbReference type="SUPFAM" id="SSF81340">
    <property type="entry name" value="Clc chloride channel"/>
    <property type="match status" value="1"/>
</dbReference>
<proteinExistence type="predicted"/>
<dbReference type="Pfam" id="PF00654">
    <property type="entry name" value="Voltage_CLC"/>
    <property type="match status" value="1"/>
</dbReference>
<protein>
    <submittedName>
        <fullName evidence="10">Chloride channel protein</fullName>
    </submittedName>
</protein>